<proteinExistence type="predicted"/>
<sequence>MSKVKLYAILVILMLSGQTGLLLAENTFVETTYDDPDNRPKKSKEP</sequence>
<dbReference type="AlphaFoldDB" id="A0A0F9F4A3"/>
<name>A0A0F9F4A3_9ZZZZ</name>
<dbReference type="EMBL" id="LAZR01022655">
    <property type="protein sequence ID" value="KKL81123.1"/>
    <property type="molecule type" value="Genomic_DNA"/>
</dbReference>
<accession>A0A0F9F4A3</accession>
<reference evidence="1" key="1">
    <citation type="journal article" date="2015" name="Nature">
        <title>Complex archaea that bridge the gap between prokaryotes and eukaryotes.</title>
        <authorList>
            <person name="Spang A."/>
            <person name="Saw J.H."/>
            <person name="Jorgensen S.L."/>
            <person name="Zaremba-Niedzwiedzka K."/>
            <person name="Martijn J."/>
            <person name="Lind A.E."/>
            <person name="van Eijk R."/>
            <person name="Schleper C."/>
            <person name="Guy L."/>
            <person name="Ettema T.J."/>
        </authorList>
    </citation>
    <scope>NUCLEOTIDE SEQUENCE</scope>
</reference>
<comment type="caution">
    <text evidence="1">The sequence shown here is derived from an EMBL/GenBank/DDBJ whole genome shotgun (WGS) entry which is preliminary data.</text>
</comment>
<protein>
    <submittedName>
        <fullName evidence="1">Uncharacterized protein</fullName>
    </submittedName>
</protein>
<evidence type="ECO:0000313" key="1">
    <source>
        <dbReference type="EMBL" id="KKL81123.1"/>
    </source>
</evidence>
<organism evidence="1">
    <name type="scientific">marine sediment metagenome</name>
    <dbReference type="NCBI Taxonomy" id="412755"/>
    <lineage>
        <taxon>unclassified sequences</taxon>
        <taxon>metagenomes</taxon>
        <taxon>ecological metagenomes</taxon>
    </lineage>
</organism>
<gene>
    <name evidence="1" type="ORF">LCGC14_1997920</name>
</gene>